<dbReference type="EMBL" id="QEXL01000014">
    <property type="protein sequence ID" value="RBM06067.1"/>
    <property type="molecule type" value="Genomic_DNA"/>
</dbReference>
<gene>
    <name evidence="1" type="ORF">NJLHNGOC_11395</name>
</gene>
<accession>A0A365YTD5</accession>
<evidence type="ECO:0000313" key="2">
    <source>
        <dbReference type="Proteomes" id="UP000252680"/>
    </source>
</evidence>
<keyword evidence="2" id="KW-1185">Reference proteome</keyword>
<dbReference type="Proteomes" id="UP000252680">
    <property type="component" value="Unassembled WGS sequence"/>
</dbReference>
<reference evidence="1 2" key="1">
    <citation type="submission" date="2018-05" db="EMBL/GenBank/DDBJ databases">
        <title>Komagataeibacter cocois sp. nov., for a novel cellulose- producing strain isolated from coconut milk.</title>
        <authorList>
            <person name="Liu L."/>
            <person name="Wang Y."/>
            <person name="Liu S."/>
            <person name="Bi J."/>
            <person name="Chen H."/>
            <person name="Deng J."/>
            <person name="Zhang C."/>
            <person name="Hu Q."/>
            <person name="Li C."/>
        </authorList>
    </citation>
    <scope>NUCLEOTIDE SEQUENCE [LARGE SCALE GENOMIC DNA]</scope>
    <source>
        <strain evidence="1 2">WE7</strain>
    </source>
</reference>
<comment type="caution">
    <text evidence="1">The sequence shown here is derived from an EMBL/GenBank/DDBJ whole genome shotgun (WGS) entry which is preliminary data.</text>
</comment>
<organism evidence="1 2">
    <name type="scientific">Novacetimonas cocois</name>
    <dbReference type="NCBI Taxonomy" id="1747507"/>
    <lineage>
        <taxon>Bacteria</taxon>
        <taxon>Pseudomonadati</taxon>
        <taxon>Pseudomonadota</taxon>
        <taxon>Alphaproteobacteria</taxon>
        <taxon>Acetobacterales</taxon>
        <taxon>Acetobacteraceae</taxon>
        <taxon>Novacetimonas</taxon>
    </lineage>
</organism>
<proteinExistence type="predicted"/>
<dbReference type="AlphaFoldDB" id="A0A365YTD5"/>
<sequence>MELLQARAGRTGSLRILEKPVIRKKFLVKLFAKSFERRHLSEKRRHPKTSVIFRQSLNPAAWSIRTDGPPCRWQGAGGVRRRGCGPA</sequence>
<protein>
    <submittedName>
        <fullName evidence="1">Uncharacterized protein</fullName>
    </submittedName>
</protein>
<name>A0A365YTD5_9PROT</name>
<evidence type="ECO:0000313" key="1">
    <source>
        <dbReference type="EMBL" id="RBM06067.1"/>
    </source>
</evidence>